<name>A0A0W8FIV1_9ZZZZ</name>
<dbReference type="InterPro" id="IPR011051">
    <property type="entry name" value="RmlC_Cupin_sf"/>
</dbReference>
<protein>
    <recommendedName>
        <fullName evidence="1">Cupin type-2 domain-containing protein</fullName>
    </recommendedName>
</protein>
<organism evidence="2">
    <name type="scientific">hydrocarbon metagenome</name>
    <dbReference type="NCBI Taxonomy" id="938273"/>
    <lineage>
        <taxon>unclassified sequences</taxon>
        <taxon>metagenomes</taxon>
        <taxon>ecological metagenomes</taxon>
    </lineage>
</organism>
<reference evidence="2" key="1">
    <citation type="journal article" date="2015" name="Proc. Natl. Acad. Sci. U.S.A.">
        <title>Networks of energetic and metabolic interactions define dynamics in microbial communities.</title>
        <authorList>
            <person name="Embree M."/>
            <person name="Liu J.K."/>
            <person name="Al-Bassam M.M."/>
            <person name="Zengler K."/>
        </authorList>
    </citation>
    <scope>NUCLEOTIDE SEQUENCE</scope>
</reference>
<dbReference type="Pfam" id="PF07883">
    <property type="entry name" value="Cupin_2"/>
    <property type="match status" value="1"/>
</dbReference>
<dbReference type="InterPro" id="IPR013096">
    <property type="entry name" value="Cupin_2"/>
</dbReference>
<dbReference type="PANTHER" id="PTHR36114">
    <property type="entry name" value="16.7 KDA PROTEIN IN WHIE LOCUS"/>
    <property type="match status" value="1"/>
</dbReference>
<evidence type="ECO:0000259" key="1">
    <source>
        <dbReference type="Pfam" id="PF07883"/>
    </source>
</evidence>
<dbReference type="SUPFAM" id="SSF51182">
    <property type="entry name" value="RmlC-like cupins"/>
    <property type="match status" value="1"/>
</dbReference>
<dbReference type="PANTHER" id="PTHR36114:SF1">
    <property type="entry name" value="16.7 KDA PROTEIN IN WHIE LOCUS"/>
    <property type="match status" value="1"/>
</dbReference>
<dbReference type="InterPro" id="IPR014710">
    <property type="entry name" value="RmlC-like_jellyroll"/>
</dbReference>
<dbReference type="Gene3D" id="2.60.120.10">
    <property type="entry name" value="Jelly Rolls"/>
    <property type="match status" value="2"/>
</dbReference>
<feature type="domain" description="Cupin type-2" evidence="1">
    <location>
        <begin position="70"/>
        <end position="136"/>
    </location>
</feature>
<dbReference type="AlphaFoldDB" id="A0A0W8FIV1"/>
<sequence>MKHLILLLLIPLLLAAGCVSADPEEPDGAGLTLLAPSDPFPIFSGQAAFAEIIQEDSPLPPLNYSMGYGVIAPGNATPPHRLLGSSELVYVIEGTARIQCDNETITAGEGEFALLPEGALQSIAAAGDAELRYLSVIQPPFTEEIEISGDDLAAVPVAADGRPIVVRGPSEGIEWDYGTGTLIYTLVNPVLMPEQDIPIDYSAAFAEILPGGHVVRNRLIGLTEVLYVIDGEIVIASPRGGTLRVPAGSAGVVPADMVKDYRNPGQENAKILSFVDPAWRVERAEIPG</sequence>
<evidence type="ECO:0000313" key="2">
    <source>
        <dbReference type="EMBL" id="KUG20777.1"/>
    </source>
</evidence>
<comment type="caution">
    <text evidence="2">The sequence shown here is derived from an EMBL/GenBank/DDBJ whole genome shotgun (WGS) entry which is preliminary data.</text>
</comment>
<dbReference type="PROSITE" id="PS51257">
    <property type="entry name" value="PROKAR_LIPOPROTEIN"/>
    <property type="match status" value="1"/>
</dbReference>
<dbReference type="InterPro" id="IPR052044">
    <property type="entry name" value="PKS_Associated_Protein"/>
</dbReference>
<gene>
    <name evidence="2" type="ORF">ASZ90_009486</name>
</gene>
<proteinExistence type="predicted"/>
<dbReference type="EMBL" id="LNQE01001144">
    <property type="protein sequence ID" value="KUG20777.1"/>
    <property type="molecule type" value="Genomic_DNA"/>
</dbReference>
<accession>A0A0W8FIV1</accession>